<evidence type="ECO:0000256" key="2">
    <source>
        <dbReference type="ARBA" id="ARBA00023125"/>
    </source>
</evidence>
<keyword evidence="2" id="KW-0238">DNA-binding</keyword>
<dbReference type="RefSeq" id="WP_160361834.1">
    <property type="nucleotide sequence ID" value="NZ_WSRQ01000169.1"/>
</dbReference>
<proteinExistence type="inferred from homology"/>
<keyword evidence="3" id="KW-0233">DNA recombination</keyword>
<dbReference type="InterPro" id="IPR013762">
    <property type="entry name" value="Integrase-like_cat_sf"/>
</dbReference>
<dbReference type="InterPro" id="IPR002104">
    <property type="entry name" value="Integrase_catalytic"/>
</dbReference>
<evidence type="ECO:0000313" key="5">
    <source>
        <dbReference type="EMBL" id="MVX67450.1"/>
    </source>
</evidence>
<accession>A0A964W5J8</accession>
<dbReference type="SUPFAM" id="SSF56349">
    <property type="entry name" value="DNA breaking-rejoining enzymes"/>
    <property type="match status" value="1"/>
</dbReference>
<sequence length="196" mass="23050">IRDRFYLALLYDSGCRNQEMLDLKLRDFVIEGNAAELHILGKGKKHRVTPISKDVADLFVRYCSIFHLHKQLDEYIFYTKRNGITTQMSSDNVARFMQKYENQIRIIKPEITHLHPHLFRHTRAMHLYMAGMPLPLVSEWLGHSQLETTSIYARATTDMKRRAAEKITNAENSVFKAERFKYENDDEVIKRLYGLA</sequence>
<comment type="caution">
    <text evidence="5">The sequence shown here is derived from an EMBL/GenBank/DDBJ whole genome shotgun (WGS) entry which is preliminary data.</text>
</comment>
<dbReference type="GO" id="GO:0015074">
    <property type="term" value="P:DNA integration"/>
    <property type="evidence" value="ECO:0007669"/>
    <property type="project" value="InterPro"/>
</dbReference>
<comment type="similarity">
    <text evidence="1">Belongs to the 'phage' integrase family.</text>
</comment>
<reference evidence="5" key="1">
    <citation type="submission" date="2019-12" db="EMBL/GenBank/DDBJ databases">
        <title>Microbes associate with the intestines of laboratory mice.</title>
        <authorList>
            <person name="Navarre W."/>
            <person name="Wong E."/>
        </authorList>
    </citation>
    <scope>NUCLEOTIDE SEQUENCE</scope>
    <source>
        <strain evidence="5">NM79_F5</strain>
    </source>
</reference>
<dbReference type="PANTHER" id="PTHR30349:SF41">
    <property type="entry name" value="INTEGRASE_RECOMBINASE PROTEIN MJ0367-RELATED"/>
    <property type="match status" value="1"/>
</dbReference>
<evidence type="ECO:0000256" key="1">
    <source>
        <dbReference type="ARBA" id="ARBA00008857"/>
    </source>
</evidence>
<feature type="non-terminal residue" evidence="5">
    <location>
        <position position="1"/>
    </location>
</feature>
<dbReference type="AlphaFoldDB" id="A0A964W5J8"/>
<gene>
    <name evidence="5" type="ORF">GKZ28_28015</name>
</gene>
<dbReference type="EMBL" id="WSRQ01000169">
    <property type="protein sequence ID" value="MVX67450.1"/>
    <property type="molecule type" value="Genomic_DNA"/>
</dbReference>
<dbReference type="InterPro" id="IPR011010">
    <property type="entry name" value="DNA_brk_join_enz"/>
</dbReference>
<dbReference type="Proteomes" id="UP000656077">
    <property type="component" value="Unassembled WGS sequence"/>
</dbReference>
<dbReference type="GO" id="GO:0003677">
    <property type="term" value="F:DNA binding"/>
    <property type="evidence" value="ECO:0007669"/>
    <property type="project" value="UniProtKB-KW"/>
</dbReference>
<name>A0A964W5J8_9CLOT</name>
<evidence type="ECO:0000313" key="6">
    <source>
        <dbReference type="Proteomes" id="UP000656077"/>
    </source>
</evidence>
<dbReference type="GO" id="GO:0006310">
    <property type="term" value="P:DNA recombination"/>
    <property type="evidence" value="ECO:0007669"/>
    <property type="project" value="UniProtKB-KW"/>
</dbReference>
<dbReference type="Gene3D" id="1.10.443.10">
    <property type="entry name" value="Intergrase catalytic core"/>
    <property type="match status" value="1"/>
</dbReference>
<protein>
    <submittedName>
        <fullName evidence="5">Tyrosine-type recombinase/integrase</fullName>
    </submittedName>
</protein>
<dbReference type="InterPro" id="IPR050090">
    <property type="entry name" value="Tyrosine_recombinase_XerCD"/>
</dbReference>
<organism evidence="5 6">
    <name type="scientific">Clostridium chromiireducens</name>
    <dbReference type="NCBI Taxonomy" id="225345"/>
    <lineage>
        <taxon>Bacteria</taxon>
        <taxon>Bacillati</taxon>
        <taxon>Bacillota</taxon>
        <taxon>Clostridia</taxon>
        <taxon>Eubacteriales</taxon>
        <taxon>Clostridiaceae</taxon>
        <taxon>Clostridium</taxon>
    </lineage>
</organism>
<dbReference type="PROSITE" id="PS51898">
    <property type="entry name" value="TYR_RECOMBINASE"/>
    <property type="match status" value="1"/>
</dbReference>
<evidence type="ECO:0000259" key="4">
    <source>
        <dbReference type="PROSITE" id="PS51898"/>
    </source>
</evidence>
<dbReference type="PANTHER" id="PTHR30349">
    <property type="entry name" value="PHAGE INTEGRASE-RELATED"/>
    <property type="match status" value="1"/>
</dbReference>
<dbReference type="Pfam" id="PF00589">
    <property type="entry name" value="Phage_integrase"/>
    <property type="match status" value="1"/>
</dbReference>
<evidence type="ECO:0000256" key="3">
    <source>
        <dbReference type="ARBA" id="ARBA00023172"/>
    </source>
</evidence>
<feature type="domain" description="Tyr recombinase" evidence="4">
    <location>
        <begin position="1"/>
        <end position="165"/>
    </location>
</feature>